<keyword evidence="4" id="KW-0449">Lipoprotein</keyword>
<keyword evidence="6" id="KW-1185">Reference proteome</keyword>
<evidence type="ECO:0000256" key="3">
    <source>
        <dbReference type="ARBA" id="ARBA00022707"/>
    </source>
</evidence>
<dbReference type="GO" id="GO:0007030">
    <property type="term" value="P:Golgi organization"/>
    <property type="evidence" value="ECO:0007669"/>
    <property type="project" value="TreeGrafter"/>
</dbReference>
<accession>A0A9P0ACR0</accession>
<evidence type="ECO:0000256" key="4">
    <source>
        <dbReference type="ARBA" id="ARBA00023288"/>
    </source>
</evidence>
<dbReference type="InterPro" id="IPR019142">
    <property type="entry name" value="Dymeclin"/>
</dbReference>
<dbReference type="KEGG" id="btab:109031488"/>
<dbReference type="Proteomes" id="UP001152759">
    <property type="component" value="Chromosome 4"/>
</dbReference>
<organism evidence="5 6">
    <name type="scientific">Bemisia tabaci</name>
    <name type="common">Sweetpotato whitefly</name>
    <name type="synonym">Aleurodes tabaci</name>
    <dbReference type="NCBI Taxonomy" id="7038"/>
    <lineage>
        <taxon>Eukaryota</taxon>
        <taxon>Metazoa</taxon>
        <taxon>Ecdysozoa</taxon>
        <taxon>Arthropoda</taxon>
        <taxon>Hexapoda</taxon>
        <taxon>Insecta</taxon>
        <taxon>Pterygota</taxon>
        <taxon>Neoptera</taxon>
        <taxon>Paraneoptera</taxon>
        <taxon>Hemiptera</taxon>
        <taxon>Sternorrhyncha</taxon>
        <taxon>Aleyrodoidea</taxon>
        <taxon>Aleyrodidae</taxon>
        <taxon>Aleyrodinae</taxon>
        <taxon>Bemisia</taxon>
    </lineage>
</organism>
<keyword evidence="3" id="KW-0519">Myristate</keyword>
<dbReference type="PANTHER" id="PTHR12895:SF9">
    <property type="entry name" value="DYMECLIN"/>
    <property type="match status" value="1"/>
</dbReference>
<protein>
    <recommendedName>
        <fullName evidence="2">Dymeclin</fullName>
    </recommendedName>
</protein>
<gene>
    <name evidence="5" type="ORF">BEMITA_LOCUS7875</name>
</gene>
<evidence type="ECO:0000313" key="5">
    <source>
        <dbReference type="EMBL" id="CAH0389000.1"/>
    </source>
</evidence>
<dbReference type="EMBL" id="OU963865">
    <property type="protein sequence ID" value="CAH0389000.1"/>
    <property type="molecule type" value="Genomic_DNA"/>
</dbReference>
<proteinExistence type="inferred from homology"/>
<evidence type="ECO:0000256" key="1">
    <source>
        <dbReference type="ARBA" id="ARBA00010603"/>
    </source>
</evidence>
<dbReference type="PANTHER" id="PTHR12895">
    <property type="entry name" value="DYMECLIN"/>
    <property type="match status" value="1"/>
</dbReference>
<sequence length="613" mass="70536">MGITHSNLVVNADESIKNDLMLKFIGVEHIPLTDPFWAQFLSCSLKPPSNRLEEDAFMERIKPVCVAMTSSNLKTANFTTMLQYLMALCQELRDSVDSSKTVSNTIQWQCFNGLFISRCYAKYLVLNTPEGELVRQFNIEATPQDKLEGEMRKEDTKPLLERFVSKLVNLVYQLPLTETTYNIHFETTNNLLTLLSTQMFTTTPANQLEVYRIMMENEHAKALTFALVDRIVHQTCPPSNSNSSILIGLASDLWSLLWKSSNYNEIEAHLTTHSVIILLILVNHCAGPNNPYRQALSSYDRDLAAVYKSLCSTIHREENTLLLYHLLHVNQNFKTFLLAQTDIENLVIPLLKVVYNNNNVEKKCHHIYMSLIILLILTEDPLFNKTVHNTFIKSVPWYSERVLPEISLGGLIILVTTRTVQYNLLRTRDKYLHTNCLAALANMSAQFTNLHPYVCQRILGLFEILAKTYSRGNGDSTALEEALRIVLEVINSCLAHQLVQNTNLVYTLLYKKEIFEPFRGHEAFSDVVKNIDLVINYFTNKLSSEESIDVDEVLAKVQFWAVQWPRELIDKFPDLKFKYVEDDKPEEFFIPYVWSLVEQETLMSWEASVYKLT</sequence>
<dbReference type="GO" id="GO:0005794">
    <property type="term" value="C:Golgi apparatus"/>
    <property type="evidence" value="ECO:0007669"/>
    <property type="project" value="TreeGrafter"/>
</dbReference>
<dbReference type="AlphaFoldDB" id="A0A9P0ACR0"/>
<name>A0A9P0ACR0_BEMTA</name>
<dbReference type="Pfam" id="PF09742">
    <property type="entry name" value="Dymeclin"/>
    <property type="match status" value="1"/>
</dbReference>
<comment type="similarity">
    <text evidence="1">Belongs to the dymeclin family.</text>
</comment>
<evidence type="ECO:0000256" key="2">
    <source>
        <dbReference type="ARBA" id="ARBA00015736"/>
    </source>
</evidence>
<evidence type="ECO:0000313" key="6">
    <source>
        <dbReference type="Proteomes" id="UP001152759"/>
    </source>
</evidence>
<reference evidence="5" key="1">
    <citation type="submission" date="2021-12" db="EMBL/GenBank/DDBJ databases">
        <authorList>
            <person name="King R."/>
        </authorList>
    </citation>
    <scope>NUCLEOTIDE SEQUENCE</scope>
</reference>